<dbReference type="GO" id="GO:0000724">
    <property type="term" value="P:double-strand break repair via homologous recombination"/>
    <property type="evidence" value="ECO:0007669"/>
    <property type="project" value="TreeGrafter"/>
</dbReference>
<keyword evidence="1" id="KW-0863">Zinc-finger</keyword>
<dbReference type="AlphaFoldDB" id="W7TK44"/>
<keyword evidence="5" id="KW-1185">Reference proteome</keyword>
<dbReference type="GO" id="GO:0008270">
    <property type="term" value="F:zinc ion binding"/>
    <property type="evidence" value="ECO:0007669"/>
    <property type="project" value="UniProtKB-KW"/>
</dbReference>
<reference evidence="4 5" key="1">
    <citation type="journal article" date="2014" name="Mol. Plant">
        <title>Chromosome Scale Genome Assembly and Transcriptome Profiling of Nannochloropsis gaditana in Nitrogen Depletion.</title>
        <authorList>
            <person name="Corteggiani Carpinelli E."/>
            <person name="Telatin A."/>
            <person name="Vitulo N."/>
            <person name="Forcato C."/>
            <person name="D'Angelo M."/>
            <person name="Schiavon R."/>
            <person name="Vezzi A."/>
            <person name="Giacometti G.M."/>
            <person name="Morosinotto T."/>
            <person name="Valle G."/>
        </authorList>
    </citation>
    <scope>NUCLEOTIDE SEQUENCE [LARGE SCALE GENOMIC DNA]</scope>
    <source>
        <strain evidence="4 5">B-31</strain>
    </source>
</reference>
<dbReference type="OrthoDB" id="10460606at2759"/>
<proteinExistence type="predicted"/>
<sequence>MDPILFLSRVLELQECPSSCSVSPFPSGERGNCTGQQDPQLVDEKHSTGSNEIAQSAVLKLASELLYHEPGFLEGAVEALDRAPVRRIITRQYRRCLHLVKGRDRAEYTVLSGRDCSCQSFHIMQQRSLRPRCKHVLAVHLAPFLGRLEERVVNDDLYEAYVTQ</sequence>
<evidence type="ECO:0000313" key="4">
    <source>
        <dbReference type="EMBL" id="EWM21099.1"/>
    </source>
</evidence>
<dbReference type="Pfam" id="PF04434">
    <property type="entry name" value="SWIM"/>
    <property type="match status" value="1"/>
</dbReference>
<keyword evidence="1" id="KW-0479">Metal-binding</keyword>
<dbReference type="PANTHER" id="PTHR28498">
    <property type="entry name" value="ZINC FINGER SWIM DOMAIN-CONTAINING PROTEIN 7"/>
    <property type="match status" value="1"/>
</dbReference>
<dbReference type="InterPro" id="IPR007527">
    <property type="entry name" value="Znf_SWIM"/>
</dbReference>
<evidence type="ECO:0000313" key="5">
    <source>
        <dbReference type="Proteomes" id="UP000019335"/>
    </source>
</evidence>
<comment type="caution">
    <text evidence="4">The sequence shown here is derived from an EMBL/GenBank/DDBJ whole genome shotgun (WGS) entry which is preliminary data.</text>
</comment>
<keyword evidence="1" id="KW-0862">Zinc</keyword>
<evidence type="ECO:0000256" key="1">
    <source>
        <dbReference type="PROSITE-ProRule" id="PRU00325"/>
    </source>
</evidence>
<evidence type="ECO:0000259" key="3">
    <source>
        <dbReference type="PROSITE" id="PS50966"/>
    </source>
</evidence>
<dbReference type="PANTHER" id="PTHR28498:SF1">
    <property type="entry name" value="ZINC FINGER SWIM DOMAIN-CONTAINING PROTEIN 7"/>
    <property type="match status" value="1"/>
</dbReference>
<feature type="domain" description="SWIM-type" evidence="3">
    <location>
        <begin position="108"/>
        <end position="144"/>
    </location>
</feature>
<dbReference type="PROSITE" id="PS50966">
    <property type="entry name" value="ZF_SWIM"/>
    <property type="match status" value="1"/>
</dbReference>
<dbReference type="Proteomes" id="UP000019335">
    <property type="component" value="Unassembled WGS sequence"/>
</dbReference>
<gene>
    <name evidence="4" type="ORF">Naga_100041g42</name>
</gene>
<feature type="region of interest" description="Disordered" evidence="2">
    <location>
        <begin position="23"/>
        <end position="47"/>
    </location>
</feature>
<protein>
    <recommendedName>
        <fullName evidence="3">SWIM-type domain-containing protein</fullName>
    </recommendedName>
</protein>
<dbReference type="GO" id="GO:0097196">
    <property type="term" value="C:Shu complex"/>
    <property type="evidence" value="ECO:0007669"/>
    <property type="project" value="TreeGrafter"/>
</dbReference>
<accession>W7TK44</accession>
<dbReference type="EMBL" id="AZIL01002630">
    <property type="protein sequence ID" value="EWM21099.1"/>
    <property type="molecule type" value="Genomic_DNA"/>
</dbReference>
<organism evidence="4 5">
    <name type="scientific">Nannochloropsis gaditana</name>
    <dbReference type="NCBI Taxonomy" id="72520"/>
    <lineage>
        <taxon>Eukaryota</taxon>
        <taxon>Sar</taxon>
        <taxon>Stramenopiles</taxon>
        <taxon>Ochrophyta</taxon>
        <taxon>Eustigmatophyceae</taxon>
        <taxon>Eustigmatales</taxon>
        <taxon>Monodopsidaceae</taxon>
        <taxon>Nannochloropsis</taxon>
    </lineage>
</organism>
<name>W7TK44_9STRA</name>
<evidence type="ECO:0000256" key="2">
    <source>
        <dbReference type="SAM" id="MobiDB-lite"/>
    </source>
</evidence>